<gene>
    <name evidence="2" type="ORF">V0288_15895</name>
</gene>
<name>A0AAW9QLD3_9CHRO</name>
<organism evidence="2 3">
    <name type="scientific">Pannus brasiliensis CCIBt3594</name>
    <dbReference type="NCBI Taxonomy" id="1427578"/>
    <lineage>
        <taxon>Bacteria</taxon>
        <taxon>Bacillati</taxon>
        <taxon>Cyanobacteriota</taxon>
        <taxon>Cyanophyceae</taxon>
        <taxon>Oscillatoriophycideae</taxon>
        <taxon>Chroococcales</taxon>
        <taxon>Microcystaceae</taxon>
        <taxon>Pannus</taxon>
    </lineage>
</organism>
<keyword evidence="3" id="KW-1185">Reference proteome</keyword>
<protein>
    <submittedName>
        <fullName evidence="2">Uncharacterized protein</fullName>
    </submittedName>
</protein>
<evidence type="ECO:0000313" key="2">
    <source>
        <dbReference type="EMBL" id="MEG3438615.1"/>
    </source>
</evidence>
<dbReference type="RefSeq" id="WP_332866096.1">
    <property type="nucleotide sequence ID" value="NZ_JBAFSM010000032.1"/>
</dbReference>
<feature type="compositionally biased region" description="Low complexity" evidence="1">
    <location>
        <begin position="1"/>
        <end position="14"/>
    </location>
</feature>
<dbReference type="Proteomes" id="UP001328733">
    <property type="component" value="Unassembled WGS sequence"/>
</dbReference>
<accession>A0AAW9QLD3</accession>
<reference evidence="2 3" key="1">
    <citation type="submission" date="2024-01" db="EMBL/GenBank/DDBJ databases">
        <title>Genomic insights into the taxonomy and metabolism of the cyanobacterium Pannus brasiliensis CCIBt3594.</title>
        <authorList>
            <person name="Machado M."/>
            <person name="Botero N.B."/>
            <person name="Andreote A.P.D."/>
            <person name="Feitosa A.M.T."/>
            <person name="Popin R."/>
            <person name="Sivonen K."/>
            <person name="Fiore M.F."/>
        </authorList>
    </citation>
    <scope>NUCLEOTIDE SEQUENCE [LARGE SCALE GENOMIC DNA]</scope>
    <source>
        <strain evidence="2 3">CCIBt3594</strain>
    </source>
</reference>
<dbReference type="EMBL" id="JBAFSM010000032">
    <property type="protein sequence ID" value="MEG3438615.1"/>
    <property type="molecule type" value="Genomic_DNA"/>
</dbReference>
<sequence length="59" mass="6679">GVRSQESGGRSQESGVRREKYHYDLPISLSSHPKIFPSRLACNPLVSGQERLQRLLTKQ</sequence>
<dbReference type="AlphaFoldDB" id="A0AAW9QLD3"/>
<comment type="caution">
    <text evidence="2">The sequence shown here is derived from an EMBL/GenBank/DDBJ whole genome shotgun (WGS) entry which is preliminary data.</text>
</comment>
<feature type="non-terminal residue" evidence="2">
    <location>
        <position position="1"/>
    </location>
</feature>
<feature type="region of interest" description="Disordered" evidence="1">
    <location>
        <begin position="1"/>
        <end position="20"/>
    </location>
</feature>
<proteinExistence type="predicted"/>
<evidence type="ECO:0000313" key="3">
    <source>
        <dbReference type="Proteomes" id="UP001328733"/>
    </source>
</evidence>
<evidence type="ECO:0000256" key="1">
    <source>
        <dbReference type="SAM" id="MobiDB-lite"/>
    </source>
</evidence>